<feature type="domain" description="Thioredoxin" evidence="3">
    <location>
        <begin position="597"/>
        <end position="733"/>
    </location>
</feature>
<feature type="compositionally biased region" description="Pro residues" evidence="1">
    <location>
        <begin position="134"/>
        <end position="144"/>
    </location>
</feature>
<dbReference type="Pfam" id="PF00578">
    <property type="entry name" value="AhpC-TSA"/>
    <property type="match status" value="1"/>
</dbReference>
<dbReference type="Pfam" id="PF19077">
    <property type="entry name" value="Big_13"/>
    <property type="match status" value="1"/>
</dbReference>
<dbReference type="InterPro" id="IPR014756">
    <property type="entry name" value="Ig_E-set"/>
</dbReference>
<evidence type="ECO:0000259" key="3">
    <source>
        <dbReference type="PROSITE" id="PS51352"/>
    </source>
</evidence>
<comment type="caution">
    <text evidence="4">The sequence shown here is derived from an EMBL/GenBank/DDBJ whole genome shotgun (WGS) entry which is preliminary data.</text>
</comment>
<sequence>MPLPKFVQGLLLALVLLMLFPASALAATTINSVTLNGASTVTVAPSATITAAINVTTSSGSNWQSSTWDISGANCVDHTNYTSNGTFNESISVTAPSSPGTYSISFVAWGNNACGGGASNTYTMTNAITVSAPTPTPTPTPTSFPSPGATASPAPTSTSGATSAPSATSGPIYYPSLTLARDGLEFKGTSSIENGVIETAEYSLDNGGSWNGATPSDGKFDEEEEDFTFTPNISFITGNFTVLARAKSLAQVYTQAQNYASVSFSVTPPAVTLNDFAQNPTGNTTPTITGTASSAFSSVASVDVSLDGGKSWLDAAYSRGQFSFTPQALEDGNYEIAARAFDESGNVGISKTLTLVIDTFAPVIGGGTLTLGPSVLIPENNIITAISGADITVAVGMKGGVTSAKIIAGNTEFELKQQAGTDIWSGKIGFNDEGEKQLTITATDGANNTTERAFGTLFIQKPGQITDKEKGSSVAGAEVKLFFFDTISSSWVLWDAGSYGQKNPQKISETGTYSFMAPPGKYYIEAEAEGYRKTQSQIFTLTKTTAINADLALRSKPTLILTLPIIGKIILTIPELFAPPESVNVEFESDVQAQTDSLLGQPVPDLSLPDPSGVNISLANLRGKNLLLTFFSPLFPQALEQAAILSDASDELPENSNILAVSLQQSEASTRVLMQRGAYQFPVVYDSIGTSASGFNVNYLPKSFFINTAGKIIDVKLGVMTKDEIVDSLNNMQ</sequence>
<reference evidence="4 5" key="1">
    <citation type="journal article" date="2016" name="Nat. Commun.">
        <title>Thousands of microbial genomes shed light on interconnected biogeochemical processes in an aquifer system.</title>
        <authorList>
            <person name="Anantharaman K."/>
            <person name="Brown C.T."/>
            <person name="Hug L.A."/>
            <person name="Sharon I."/>
            <person name="Castelle C.J."/>
            <person name="Probst A.J."/>
            <person name="Thomas B.C."/>
            <person name="Singh A."/>
            <person name="Wilkins M.J."/>
            <person name="Karaoz U."/>
            <person name="Brodie E.L."/>
            <person name="Williams K.H."/>
            <person name="Hubbard S.S."/>
            <person name="Banfield J.F."/>
        </authorList>
    </citation>
    <scope>NUCLEOTIDE SEQUENCE [LARGE SCALE GENOMIC DNA]</scope>
</reference>
<dbReference type="InterPro" id="IPR050553">
    <property type="entry name" value="Thioredoxin_ResA/DsbE_sf"/>
</dbReference>
<evidence type="ECO:0000256" key="2">
    <source>
        <dbReference type="SAM" id="SignalP"/>
    </source>
</evidence>
<evidence type="ECO:0000313" key="4">
    <source>
        <dbReference type="EMBL" id="OGM31165.1"/>
    </source>
</evidence>
<dbReference type="SUPFAM" id="SSF49464">
    <property type="entry name" value="Carboxypeptidase regulatory domain-like"/>
    <property type="match status" value="1"/>
</dbReference>
<dbReference type="Gene3D" id="3.40.30.10">
    <property type="entry name" value="Glutaredoxin"/>
    <property type="match status" value="1"/>
</dbReference>
<name>A0A1F7YXI0_9BACT</name>
<dbReference type="EMBL" id="MGGP01000029">
    <property type="protein sequence ID" value="OGM31165.1"/>
    <property type="molecule type" value="Genomic_DNA"/>
</dbReference>
<dbReference type="SUPFAM" id="SSF81296">
    <property type="entry name" value="E set domains"/>
    <property type="match status" value="1"/>
</dbReference>
<organism evidence="4 5">
    <name type="scientific">Candidatus Woesebacteria bacterium RIFCSPHIGHO2_01_FULL_44_21</name>
    <dbReference type="NCBI Taxonomy" id="1802503"/>
    <lineage>
        <taxon>Bacteria</taxon>
        <taxon>Candidatus Woeseibacteriota</taxon>
    </lineage>
</organism>
<dbReference type="CDD" id="cd02966">
    <property type="entry name" value="TlpA_like_family"/>
    <property type="match status" value="1"/>
</dbReference>
<dbReference type="InterPro" id="IPR013783">
    <property type="entry name" value="Ig-like_fold"/>
</dbReference>
<evidence type="ECO:0000313" key="5">
    <source>
        <dbReference type="Proteomes" id="UP000178870"/>
    </source>
</evidence>
<keyword evidence="2" id="KW-0732">Signal</keyword>
<feature type="compositionally biased region" description="Low complexity" evidence="1">
    <location>
        <begin position="145"/>
        <end position="167"/>
    </location>
</feature>
<dbReference type="Proteomes" id="UP000178870">
    <property type="component" value="Unassembled WGS sequence"/>
</dbReference>
<dbReference type="Gene3D" id="2.60.40.10">
    <property type="entry name" value="Immunoglobulins"/>
    <property type="match status" value="1"/>
</dbReference>
<dbReference type="InterPro" id="IPR000866">
    <property type="entry name" value="AhpC/TSA"/>
</dbReference>
<protein>
    <recommendedName>
        <fullName evidence="3">Thioredoxin domain-containing protein</fullName>
    </recommendedName>
</protein>
<feature type="region of interest" description="Disordered" evidence="1">
    <location>
        <begin position="132"/>
        <end position="167"/>
    </location>
</feature>
<dbReference type="GO" id="GO:0016491">
    <property type="term" value="F:oxidoreductase activity"/>
    <property type="evidence" value="ECO:0007669"/>
    <property type="project" value="InterPro"/>
</dbReference>
<dbReference type="PANTHER" id="PTHR42852:SF17">
    <property type="entry name" value="THIOREDOXIN-LIKE PROTEIN HI_1115"/>
    <property type="match status" value="1"/>
</dbReference>
<dbReference type="GO" id="GO:0016209">
    <property type="term" value="F:antioxidant activity"/>
    <property type="evidence" value="ECO:0007669"/>
    <property type="project" value="InterPro"/>
</dbReference>
<dbReference type="InterPro" id="IPR036249">
    <property type="entry name" value="Thioredoxin-like_sf"/>
</dbReference>
<dbReference type="PROSITE" id="PS51352">
    <property type="entry name" value="THIOREDOXIN_2"/>
    <property type="match status" value="1"/>
</dbReference>
<feature type="chain" id="PRO_5009533849" description="Thioredoxin domain-containing protein" evidence="2">
    <location>
        <begin position="27"/>
        <end position="733"/>
    </location>
</feature>
<dbReference type="InterPro" id="IPR008969">
    <property type="entry name" value="CarboxyPept-like_regulatory"/>
</dbReference>
<accession>A0A1F7YXI0</accession>
<dbReference type="AlphaFoldDB" id="A0A1F7YXI0"/>
<dbReference type="InterPro" id="IPR044016">
    <property type="entry name" value="Big_13"/>
</dbReference>
<dbReference type="InterPro" id="IPR013766">
    <property type="entry name" value="Thioredoxin_domain"/>
</dbReference>
<evidence type="ECO:0000256" key="1">
    <source>
        <dbReference type="SAM" id="MobiDB-lite"/>
    </source>
</evidence>
<proteinExistence type="predicted"/>
<dbReference type="Gene3D" id="2.60.40.1120">
    <property type="entry name" value="Carboxypeptidase-like, regulatory domain"/>
    <property type="match status" value="1"/>
</dbReference>
<dbReference type="PANTHER" id="PTHR42852">
    <property type="entry name" value="THIOL:DISULFIDE INTERCHANGE PROTEIN DSBE"/>
    <property type="match status" value="1"/>
</dbReference>
<feature type="signal peptide" evidence="2">
    <location>
        <begin position="1"/>
        <end position="26"/>
    </location>
</feature>
<gene>
    <name evidence="4" type="ORF">A2803_01675</name>
</gene>
<dbReference type="SUPFAM" id="SSF52833">
    <property type="entry name" value="Thioredoxin-like"/>
    <property type="match status" value="1"/>
</dbReference>